<dbReference type="GO" id="GO:0005506">
    <property type="term" value="F:iron ion binding"/>
    <property type="evidence" value="ECO:0007669"/>
    <property type="project" value="EnsemblFungi"/>
</dbReference>
<dbReference type="GO" id="GO:0120510">
    <property type="term" value="C:mitochondrial [4Fe-4S] assembly complex"/>
    <property type="evidence" value="ECO:0007669"/>
    <property type="project" value="UniProtKB-ARBA"/>
</dbReference>
<evidence type="ECO:0000256" key="5">
    <source>
        <dbReference type="ARBA" id="ARBA00023128"/>
    </source>
</evidence>
<dbReference type="AlphaFoldDB" id="A0A0W4ZPJ9"/>
<dbReference type="Pfam" id="PF01521">
    <property type="entry name" value="Fe-S_biosyn"/>
    <property type="match status" value="1"/>
</dbReference>
<evidence type="ECO:0000256" key="2">
    <source>
        <dbReference type="ARBA" id="ARBA00006718"/>
    </source>
</evidence>
<protein>
    <recommendedName>
        <fullName evidence="6">Core domain-containing protein</fullName>
    </recommendedName>
</protein>
<keyword evidence="4" id="KW-0408">Iron</keyword>
<dbReference type="InterPro" id="IPR016092">
    <property type="entry name" value="ATAP"/>
</dbReference>
<comment type="caution">
    <text evidence="7">The sequence shown here is derived from an EMBL/GenBank/DDBJ whole genome shotgun (WGS) entry which is preliminary data.</text>
</comment>
<evidence type="ECO:0000256" key="1">
    <source>
        <dbReference type="ARBA" id="ARBA00004173"/>
    </source>
</evidence>
<name>A0A0W4ZPJ9_PNEC8</name>
<dbReference type="SUPFAM" id="SSF89360">
    <property type="entry name" value="HesB-like domain"/>
    <property type="match status" value="1"/>
</dbReference>
<keyword evidence="8" id="KW-1185">Reference proteome</keyword>
<dbReference type="EMBL" id="LFVZ01000003">
    <property type="protein sequence ID" value="KTW30306.1"/>
    <property type="molecule type" value="Genomic_DNA"/>
</dbReference>
<dbReference type="InterPro" id="IPR000361">
    <property type="entry name" value="ATAP_core_dom"/>
</dbReference>
<dbReference type="PANTHER" id="PTHR43011">
    <property type="entry name" value="IRON-SULFUR CLUSTER ASSEMBLY 2 HOMOLOG, MITOCHONDRIAL"/>
    <property type="match status" value="1"/>
</dbReference>
<keyword evidence="3" id="KW-0479">Metal-binding</keyword>
<comment type="subcellular location">
    <subcellularLocation>
        <location evidence="1">Mitochondrion</location>
    </subcellularLocation>
</comment>
<dbReference type="OrthoDB" id="1938621at2759"/>
<dbReference type="GO" id="GO:0009102">
    <property type="term" value="P:biotin biosynthetic process"/>
    <property type="evidence" value="ECO:0007669"/>
    <property type="project" value="EnsemblFungi"/>
</dbReference>
<gene>
    <name evidence="7" type="ORF">T552_00781</name>
</gene>
<evidence type="ECO:0000313" key="7">
    <source>
        <dbReference type="EMBL" id="KTW30306.1"/>
    </source>
</evidence>
<dbReference type="InterPro" id="IPR035903">
    <property type="entry name" value="HesB-like_dom_sf"/>
</dbReference>
<dbReference type="PANTHER" id="PTHR43011:SF1">
    <property type="entry name" value="IRON-SULFUR CLUSTER ASSEMBLY 2 HOMOLOG, MITOCHONDRIAL"/>
    <property type="match status" value="1"/>
</dbReference>
<dbReference type="GeneID" id="28935585"/>
<dbReference type="GO" id="GO:0005758">
    <property type="term" value="C:mitochondrial intermembrane space"/>
    <property type="evidence" value="ECO:0007669"/>
    <property type="project" value="EnsemblFungi"/>
</dbReference>
<proteinExistence type="inferred from homology"/>
<dbReference type="Proteomes" id="UP000054454">
    <property type="component" value="Unassembled WGS sequence"/>
</dbReference>
<evidence type="ECO:0000256" key="3">
    <source>
        <dbReference type="ARBA" id="ARBA00022723"/>
    </source>
</evidence>
<evidence type="ECO:0000259" key="6">
    <source>
        <dbReference type="Pfam" id="PF01521"/>
    </source>
</evidence>
<organism evidence="7 8">
    <name type="scientific">Pneumocystis carinii (strain B80)</name>
    <name type="common">Rat pneumocystis pneumonia agent</name>
    <name type="synonym">Pneumocystis carinii f. sp. carinii</name>
    <dbReference type="NCBI Taxonomy" id="1408658"/>
    <lineage>
        <taxon>Eukaryota</taxon>
        <taxon>Fungi</taxon>
        <taxon>Dikarya</taxon>
        <taxon>Ascomycota</taxon>
        <taxon>Taphrinomycotina</taxon>
        <taxon>Pneumocystomycetes</taxon>
        <taxon>Pneumocystaceae</taxon>
        <taxon>Pneumocystis</taxon>
    </lineage>
</organism>
<feature type="domain" description="Core" evidence="6">
    <location>
        <begin position="46"/>
        <end position="148"/>
    </location>
</feature>
<sequence length="159" mass="18164">MSQRVYTLSFMAFIIHSLHKQHSRFTFFYKSASFSYVPSISQDRFKIELTERAVNQILNIVKKEKNPQLLLRVITESGGCHGYQNQFSLTEEIQHDDRVFEKGGARVIIDPISLSLINGSKIDYVSELIGESFKVIDNPLAKSICGCETSFDIEIPKKK</sequence>
<evidence type="ECO:0000313" key="8">
    <source>
        <dbReference type="Proteomes" id="UP000054454"/>
    </source>
</evidence>
<dbReference type="Gene3D" id="2.60.300.12">
    <property type="entry name" value="HesB-like domain"/>
    <property type="match status" value="1"/>
</dbReference>
<keyword evidence="5" id="KW-0496">Mitochondrion</keyword>
<dbReference type="GO" id="GO:0044572">
    <property type="term" value="P:[4Fe-4S] cluster assembly"/>
    <property type="evidence" value="ECO:0007669"/>
    <property type="project" value="EnsemblFungi"/>
</dbReference>
<reference evidence="8" key="1">
    <citation type="journal article" date="2016" name="Nat. Commun.">
        <title>Genome analysis of three Pneumocystis species reveals adaptation mechanisms to life exclusively in mammalian hosts.</title>
        <authorList>
            <person name="Ma L."/>
            <person name="Chen Z."/>
            <person name="Huang D.W."/>
            <person name="Kutty G."/>
            <person name="Ishihara M."/>
            <person name="Wang H."/>
            <person name="Abouelleil A."/>
            <person name="Bishop L."/>
            <person name="Davey E."/>
            <person name="Deng R."/>
            <person name="Deng X."/>
            <person name="Fan L."/>
            <person name="Fantoni G."/>
            <person name="Fitzgerald M."/>
            <person name="Gogineni E."/>
            <person name="Goldberg J.M."/>
            <person name="Handley G."/>
            <person name="Hu X."/>
            <person name="Huber C."/>
            <person name="Jiao X."/>
            <person name="Jones K."/>
            <person name="Levin J.Z."/>
            <person name="Liu Y."/>
            <person name="Macdonald P."/>
            <person name="Melnikov A."/>
            <person name="Raley C."/>
            <person name="Sassi M."/>
            <person name="Sherman B.T."/>
            <person name="Song X."/>
            <person name="Sykes S."/>
            <person name="Tran B."/>
            <person name="Walsh L."/>
            <person name="Xia Y."/>
            <person name="Yang J."/>
            <person name="Young S."/>
            <person name="Zeng Q."/>
            <person name="Zheng X."/>
            <person name="Stephens R."/>
            <person name="Nusbaum C."/>
            <person name="Birren B.W."/>
            <person name="Azadi P."/>
            <person name="Lempicki R.A."/>
            <person name="Cuomo C.A."/>
            <person name="Kovacs J.A."/>
        </authorList>
    </citation>
    <scope>NUCLEOTIDE SEQUENCE [LARGE SCALE GENOMIC DNA]</scope>
    <source>
        <strain evidence="8">B80</strain>
    </source>
</reference>
<dbReference type="NCBIfam" id="TIGR00049">
    <property type="entry name" value="iron-sulfur cluster assembly accessory protein"/>
    <property type="match status" value="1"/>
</dbReference>
<dbReference type="FunFam" id="2.60.300.12:FF:000006">
    <property type="entry name" value="Iron-sulfur cluster assembly 2 mitochondrial"/>
    <property type="match status" value="1"/>
</dbReference>
<dbReference type="RefSeq" id="XP_018227097.1">
    <property type="nucleotide sequence ID" value="XM_018369383.1"/>
</dbReference>
<dbReference type="GO" id="GO:0051537">
    <property type="term" value="F:2 iron, 2 sulfur cluster binding"/>
    <property type="evidence" value="ECO:0007669"/>
    <property type="project" value="TreeGrafter"/>
</dbReference>
<dbReference type="VEuPathDB" id="FungiDB:T552_00781"/>
<comment type="similarity">
    <text evidence="2">Belongs to the HesB/IscA family.</text>
</comment>
<accession>A0A0W4ZPJ9</accession>
<evidence type="ECO:0000256" key="4">
    <source>
        <dbReference type="ARBA" id="ARBA00023004"/>
    </source>
</evidence>
<dbReference type="GO" id="GO:0005759">
    <property type="term" value="C:mitochondrial matrix"/>
    <property type="evidence" value="ECO:0007669"/>
    <property type="project" value="EnsemblFungi"/>
</dbReference>
<dbReference type="GO" id="GO:0051539">
    <property type="term" value="F:4 iron, 4 sulfur cluster binding"/>
    <property type="evidence" value="ECO:0007669"/>
    <property type="project" value="TreeGrafter"/>
</dbReference>